<keyword evidence="7" id="KW-1185">Reference proteome</keyword>
<reference evidence="8" key="1">
    <citation type="submission" date="2025-08" db="UniProtKB">
        <authorList>
            <consortium name="RefSeq"/>
        </authorList>
    </citation>
    <scope>IDENTIFICATION</scope>
</reference>
<gene>
    <name evidence="8" type="primary">LOC103608408</name>
</gene>
<evidence type="ECO:0000256" key="2">
    <source>
        <dbReference type="ARBA" id="ARBA00004286"/>
    </source>
</evidence>
<dbReference type="GeneID" id="103608408"/>
<dbReference type="Proteomes" id="UP000694923">
    <property type="component" value="Unplaced"/>
</dbReference>
<proteinExistence type="inferred from homology"/>
<dbReference type="PANTHER" id="PTHR13350:SF1">
    <property type="entry name" value="INTEGRATOR COMPLEX SUBUNIT 8"/>
    <property type="match status" value="1"/>
</dbReference>
<comment type="subcellular location">
    <subcellularLocation>
        <location evidence="2">Chromosome</location>
    </subcellularLocation>
    <subcellularLocation>
        <location evidence="1">Nucleus</location>
    </subcellularLocation>
</comment>
<dbReference type="InterPro" id="IPR057980">
    <property type="entry name" value="TPR_INTS8"/>
</dbReference>
<dbReference type="PANTHER" id="PTHR13350">
    <property type="entry name" value="INTEGRATOR COMPLEX SUBUNIT 8"/>
    <property type="match status" value="1"/>
</dbReference>
<evidence type="ECO:0000259" key="6">
    <source>
        <dbReference type="Pfam" id="PF25756"/>
    </source>
</evidence>
<dbReference type="InterPro" id="IPR038751">
    <property type="entry name" value="INTS8"/>
</dbReference>
<protein>
    <submittedName>
        <fullName evidence="8">Integrator complex subunit 8-like</fullName>
    </submittedName>
</protein>
<organism evidence="7 8">
    <name type="scientific">Galeopterus variegatus</name>
    <name type="common">Malayan flying lemur</name>
    <name type="synonym">Cynocephalus variegatus</name>
    <dbReference type="NCBI Taxonomy" id="482537"/>
    <lineage>
        <taxon>Eukaryota</taxon>
        <taxon>Metazoa</taxon>
        <taxon>Chordata</taxon>
        <taxon>Craniata</taxon>
        <taxon>Vertebrata</taxon>
        <taxon>Euteleostomi</taxon>
        <taxon>Mammalia</taxon>
        <taxon>Eutheria</taxon>
        <taxon>Euarchontoglires</taxon>
        <taxon>Dermoptera</taxon>
        <taxon>Cynocephalidae</taxon>
        <taxon>Galeopterus</taxon>
    </lineage>
</organism>
<accession>A0ABM0SDX6</accession>
<dbReference type="RefSeq" id="XP_008591067.1">
    <property type="nucleotide sequence ID" value="XM_008592845.1"/>
</dbReference>
<evidence type="ECO:0000313" key="8">
    <source>
        <dbReference type="RefSeq" id="XP_008591067.1"/>
    </source>
</evidence>
<evidence type="ECO:0000256" key="4">
    <source>
        <dbReference type="ARBA" id="ARBA00022454"/>
    </source>
</evidence>
<keyword evidence="5" id="KW-0539">Nucleus</keyword>
<keyword evidence="4" id="KW-0158">Chromosome</keyword>
<evidence type="ECO:0000256" key="3">
    <source>
        <dbReference type="ARBA" id="ARBA00007147"/>
    </source>
</evidence>
<feature type="domain" description="INTS8 TPR repeats" evidence="6">
    <location>
        <begin position="7"/>
        <end position="117"/>
    </location>
</feature>
<evidence type="ECO:0000256" key="1">
    <source>
        <dbReference type="ARBA" id="ARBA00004123"/>
    </source>
</evidence>
<comment type="similarity">
    <text evidence="3">Belongs to the Integrator subunit 8 family.</text>
</comment>
<evidence type="ECO:0000256" key="5">
    <source>
        <dbReference type="ARBA" id="ARBA00023242"/>
    </source>
</evidence>
<sequence length="157" mass="17872">MGAEARLLDFSHAKQLFAACLELVTEFSPKLRQVMLNEMLLLDIHTHEAGMGQSGERPPSDLISRVRGYLEMRLPDIPLHQVIAEECIGFMLNWRENEYLTLQVPAFLLQSNPYVKVTCHVLDGSWDKKLGPLLVCRVRCSLGHAVWRVAWWDGETG</sequence>
<name>A0ABM0SDX6_GALVR</name>
<evidence type="ECO:0000313" key="7">
    <source>
        <dbReference type="Proteomes" id="UP000694923"/>
    </source>
</evidence>
<dbReference type="Pfam" id="PF25756">
    <property type="entry name" value="TPR_INTS8"/>
    <property type="match status" value="1"/>
</dbReference>